<sequence>MEFKFTEAEVAIFASLVFIVIVLFQFFIQILMPPKDKHRN</sequence>
<keyword evidence="3" id="KW-1185">Reference proteome</keyword>
<organism evidence="2 3">
    <name type="scientific">Tumebacillus permanentifrigoris</name>
    <dbReference type="NCBI Taxonomy" id="378543"/>
    <lineage>
        <taxon>Bacteria</taxon>
        <taxon>Bacillati</taxon>
        <taxon>Bacillota</taxon>
        <taxon>Bacilli</taxon>
        <taxon>Bacillales</taxon>
        <taxon>Alicyclobacillaceae</taxon>
        <taxon>Tumebacillus</taxon>
    </lineage>
</organism>
<evidence type="ECO:0000313" key="2">
    <source>
        <dbReference type="EMBL" id="PWK12785.1"/>
    </source>
</evidence>
<gene>
    <name evidence="2" type="ORF">C7459_109147</name>
</gene>
<keyword evidence="1" id="KW-0812">Transmembrane</keyword>
<dbReference type="RefSeq" id="WP_281272770.1">
    <property type="nucleotide sequence ID" value="NZ_QGGL01000009.1"/>
</dbReference>
<evidence type="ECO:0000313" key="3">
    <source>
        <dbReference type="Proteomes" id="UP000245634"/>
    </source>
</evidence>
<comment type="caution">
    <text evidence="2">The sequence shown here is derived from an EMBL/GenBank/DDBJ whole genome shotgun (WGS) entry which is preliminary data.</text>
</comment>
<name>A0A316DC66_9BACL</name>
<feature type="transmembrane region" description="Helical" evidence="1">
    <location>
        <begin position="12"/>
        <end position="32"/>
    </location>
</feature>
<evidence type="ECO:0000256" key="1">
    <source>
        <dbReference type="SAM" id="Phobius"/>
    </source>
</evidence>
<dbReference type="EMBL" id="QGGL01000009">
    <property type="protein sequence ID" value="PWK12785.1"/>
    <property type="molecule type" value="Genomic_DNA"/>
</dbReference>
<keyword evidence="1" id="KW-1133">Transmembrane helix</keyword>
<keyword evidence="1" id="KW-0472">Membrane</keyword>
<proteinExistence type="predicted"/>
<reference evidence="2 3" key="1">
    <citation type="submission" date="2018-05" db="EMBL/GenBank/DDBJ databases">
        <title>Genomic Encyclopedia of Type Strains, Phase IV (KMG-IV): sequencing the most valuable type-strain genomes for metagenomic binning, comparative biology and taxonomic classification.</title>
        <authorList>
            <person name="Goeker M."/>
        </authorList>
    </citation>
    <scope>NUCLEOTIDE SEQUENCE [LARGE SCALE GENOMIC DNA]</scope>
    <source>
        <strain evidence="2 3">DSM 18773</strain>
    </source>
</reference>
<accession>A0A316DC66</accession>
<protein>
    <submittedName>
        <fullName evidence="2">Uncharacterized protein</fullName>
    </submittedName>
</protein>
<dbReference type="AlphaFoldDB" id="A0A316DC66"/>
<dbReference type="Proteomes" id="UP000245634">
    <property type="component" value="Unassembled WGS sequence"/>
</dbReference>